<dbReference type="Proteomes" id="UP000051672">
    <property type="component" value="Unassembled WGS sequence"/>
</dbReference>
<proteinExistence type="predicted"/>
<dbReference type="RefSeq" id="WP_169790027.1">
    <property type="nucleotide sequence ID" value="NZ_AYZQ01000006.1"/>
</dbReference>
<keyword evidence="1" id="KW-0812">Transmembrane</keyword>
<dbReference type="InterPro" id="IPR054198">
    <property type="entry name" value="DUF6903"/>
</dbReference>
<dbReference type="AlphaFoldDB" id="A0A0R2B5C4"/>
<evidence type="ECO:0000256" key="1">
    <source>
        <dbReference type="SAM" id="Phobius"/>
    </source>
</evidence>
<evidence type="ECO:0000313" key="2">
    <source>
        <dbReference type="EMBL" id="KRM71206.1"/>
    </source>
</evidence>
<dbReference type="STRING" id="1423727.FC34_GL001897"/>
<dbReference type="PATRIC" id="fig|1423727.3.peg.1922"/>
<name>A0A0R2B5C4_9LACO</name>
<gene>
    <name evidence="2" type="ORF">FC34_GL001897</name>
</gene>
<organism evidence="2 3">
    <name type="scientific">Lacticaseibacillus brantae DSM 23927</name>
    <dbReference type="NCBI Taxonomy" id="1423727"/>
    <lineage>
        <taxon>Bacteria</taxon>
        <taxon>Bacillati</taxon>
        <taxon>Bacillota</taxon>
        <taxon>Bacilli</taxon>
        <taxon>Lactobacillales</taxon>
        <taxon>Lactobacillaceae</taxon>
        <taxon>Lacticaseibacillus</taxon>
    </lineage>
</organism>
<feature type="transmembrane region" description="Helical" evidence="1">
    <location>
        <begin position="7"/>
        <end position="24"/>
    </location>
</feature>
<sequence>MSTVAKGILNVVLFIAFMTMVILGQRSIGYAGLSVMMVGLIGLLAQLWAYNRHYR</sequence>
<feature type="transmembrane region" description="Helical" evidence="1">
    <location>
        <begin position="30"/>
        <end position="50"/>
    </location>
</feature>
<evidence type="ECO:0000313" key="3">
    <source>
        <dbReference type="Proteomes" id="UP000051672"/>
    </source>
</evidence>
<dbReference type="EMBL" id="AYZQ01000006">
    <property type="protein sequence ID" value="KRM71206.1"/>
    <property type="molecule type" value="Genomic_DNA"/>
</dbReference>
<dbReference type="Pfam" id="PF21844">
    <property type="entry name" value="DUF6903"/>
    <property type="match status" value="1"/>
</dbReference>
<accession>A0A0R2B5C4</accession>
<keyword evidence="1" id="KW-1133">Transmembrane helix</keyword>
<protein>
    <submittedName>
        <fullName evidence="2">Uncharacterized protein</fullName>
    </submittedName>
</protein>
<comment type="caution">
    <text evidence="2">The sequence shown here is derived from an EMBL/GenBank/DDBJ whole genome shotgun (WGS) entry which is preliminary data.</text>
</comment>
<keyword evidence="3" id="KW-1185">Reference proteome</keyword>
<keyword evidence="1" id="KW-0472">Membrane</keyword>
<reference evidence="2 3" key="1">
    <citation type="journal article" date="2015" name="Genome Announc.">
        <title>Expanding the biotechnology potential of lactobacilli through comparative genomics of 213 strains and associated genera.</title>
        <authorList>
            <person name="Sun Z."/>
            <person name="Harris H.M."/>
            <person name="McCann A."/>
            <person name="Guo C."/>
            <person name="Argimon S."/>
            <person name="Zhang W."/>
            <person name="Yang X."/>
            <person name="Jeffery I.B."/>
            <person name="Cooney J.C."/>
            <person name="Kagawa T.F."/>
            <person name="Liu W."/>
            <person name="Song Y."/>
            <person name="Salvetti E."/>
            <person name="Wrobel A."/>
            <person name="Rasinkangas P."/>
            <person name="Parkhill J."/>
            <person name="Rea M.C."/>
            <person name="O'Sullivan O."/>
            <person name="Ritari J."/>
            <person name="Douillard F.P."/>
            <person name="Paul Ross R."/>
            <person name="Yang R."/>
            <person name="Briner A.E."/>
            <person name="Felis G.E."/>
            <person name="de Vos W.M."/>
            <person name="Barrangou R."/>
            <person name="Klaenhammer T.R."/>
            <person name="Caufield P.W."/>
            <person name="Cui Y."/>
            <person name="Zhang H."/>
            <person name="O'Toole P.W."/>
        </authorList>
    </citation>
    <scope>NUCLEOTIDE SEQUENCE [LARGE SCALE GENOMIC DNA]</scope>
    <source>
        <strain evidence="2 3">DSM 23927</strain>
    </source>
</reference>